<accession>A0A9W6TZ82</accession>
<evidence type="ECO:0000313" key="3">
    <source>
        <dbReference type="EMBL" id="GMF25511.1"/>
    </source>
</evidence>
<dbReference type="SUPFAM" id="SSF55781">
    <property type="entry name" value="GAF domain-like"/>
    <property type="match status" value="1"/>
</dbReference>
<feature type="region of interest" description="Disordered" evidence="1">
    <location>
        <begin position="184"/>
        <end position="208"/>
    </location>
</feature>
<evidence type="ECO:0000256" key="1">
    <source>
        <dbReference type="SAM" id="MobiDB-lite"/>
    </source>
</evidence>
<comment type="caution">
    <text evidence="3">The sequence shown here is derived from an EMBL/GenBank/DDBJ whole genome shotgun (WGS) entry which is preliminary data.</text>
</comment>
<proteinExistence type="predicted"/>
<dbReference type="Proteomes" id="UP001165121">
    <property type="component" value="Unassembled WGS sequence"/>
</dbReference>
<feature type="domain" description="GAF" evidence="2">
    <location>
        <begin position="1"/>
        <end position="156"/>
    </location>
</feature>
<keyword evidence="4" id="KW-1185">Reference proteome</keyword>
<dbReference type="InterPro" id="IPR029016">
    <property type="entry name" value="GAF-like_dom_sf"/>
</dbReference>
<dbReference type="InterPro" id="IPR003018">
    <property type="entry name" value="GAF"/>
</dbReference>
<dbReference type="AlphaFoldDB" id="A0A9W6TZ82"/>
<feature type="compositionally biased region" description="Low complexity" evidence="1">
    <location>
        <begin position="187"/>
        <end position="206"/>
    </location>
</feature>
<organism evidence="3 4">
    <name type="scientific">Phytophthora fragariaefolia</name>
    <dbReference type="NCBI Taxonomy" id="1490495"/>
    <lineage>
        <taxon>Eukaryota</taxon>
        <taxon>Sar</taxon>
        <taxon>Stramenopiles</taxon>
        <taxon>Oomycota</taxon>
        <taxon>Peronosporomycetes</taxon>
        <taxon>Peronosporales</taxon>
        <taxon>Peronosporaceae</taxon>
        <taxon>Phytophthora</taxon>
    </lineage>
</organism>
<feature type="compositionally biased region" description="Low complexity" evidence="1">
    <location>
        <begin position="498"/>
        <end position="516"/>
    </location>
</feature>
<evidence type="ECO:0000313" key="4">
    <source>
        <dbReference type="Proteomes" id="UP001165121"/>
    </source>
</evidence>
<reference evidence="3" key="1">
    <citation type="submission" date="2023-04" db="EMBL/GenBank/DDBJ databases">
        <title>Phytophthora fragariaefolia NBRC 109709.</title>
        <authorList>
            <person name="Ichikawa N."/>
            <person name="Sato H."/>
            <person name="Tonouchi N."/>
        </authorList>
    </citation>
    <scope>NUCLEOTIDE SEQUENCE</scope>
    <source>
        <strain evidence="3">NBRC 109709</strain>
    </source>
</reference>
<feature type="region of interest" description="Disordered" evidence="1">
    <location>
        <begin position="433"/>
        <end position="519"/>
    </location>
</feature>
<sequence>MCELLHCEHVALFTVDHAARKLVATSSERGPERWELPLDKGISGYAARHNVLCNVHCANDDPRFYSSTDSITGTMSREVLALPIVHELQLHLEAHLVGGGDTNRTKTNGHGVFAVLRAWNTTHQKPFSTNDQILGSLLAIQAGVILRQAAVTKTLQKINHKTHQILQMPIEIIAKASMGLHSMRPLQSEAPGSPSAGSPLPSPLQSEYTGASPIPSVVQLVSVAQKELGECLGIKQLRIFVFDAAAHKLWHSGEQLPHHDKGDGNSQTIVRHYVSAQASLCALLLHSDAAPMVLTEPSAQAAFNDTVDIPGGSRGMYLVPILPPWGNGALPFGVVQVARLAKARLSASPFALTSSEGAGDSIVAGSVAEIVVNNEREAAQQTEDRLILELLGLFCRVFAGLLHHIAAQQLYAACPPEIQQARLAALSDQLAGRRTVDDDEDDVDSSPAVVTPTFRDENRATSSHHSGRHASIATVRFSTPPSRNARRAVSADPKHRAASASQHVSSSPSNSPVTSSIDDEVDQSIPMGMQTVPVAVDFVPSATASTTNSAAISVNVGDGVHAESNALEPREQERELLEHDEQHETVRTADEDNAHPSLADDCSAVLNVCACPTAHNEEDLANGADVGDNFHDGDTYDLTLWPAEEAAGTFEEDVAWEYGAVDDAAVATEDDDMTVVMREGGHISTNSTYAIDLHLSSRNTSSADTDEPVARCDGKNTRLTAEEDNTTCS</sequence>
<dbReference type="OrthoDB" id="546632at2759"/>
<name>A0A9W6TZ82_9STRA</name>
<gene>
    <name evidence="3" type="ORF">Pfra01_000457500</name>
</gene>
<dbReference type="EMBL" id="BSXT01000362">
    <property type="protein sequence ID" value="GMF25511.1"/>
    <property type="molecule type" value="Genomic_DNA"/>
</dbReference>
<dbReference type="Gene3D" id="3.30.450.40">
    <property type="match status" value="1"/>
</dbReference>
<evidence type="ECO:0000259" key="2">
    <source>
        <dbReference type="SMART" id="SM00065"/>
    </source>
</evidence>
<protein>
    <submittedName>
        <fullName evidence="3">Unnamed protein product</fullName>
    </submittedName>
</protein>
<dbReference type="SMART" id="SM00065">
    <property type="entry name" value="GAF"/>
    <property type="match status" value="1"/>
</dbReference>